<keyword evidence="1" id="KW-0812">Transmembrane</keyword>
<accession>A0ABT2KZ92</accession>
<gene>
    <name evidence="2" type="ORF">NQG31_11885</name>
</gene>
<protein>
    <submittedName>
        <fullName evidence="2">Uncharacterized protein</fullName>
    </submittedName>
</protein>
<comment type="caution">
    <text evidence="2">The sequence shown here is derived from an EMBL/GenBank/DDBJ whole genome shotgun (WGS) entry which is preliminary data.</text>
</comment>
<feature type="transmembrane region" description="Helical" evidence="1">
    <location>
        <begin position="218"/>
        <end position="241"/>
    </location>
</feature>
<reference evidence="2 3" key="1">
    <citation type="submission" date="2022-07" db="EMBL/GenBank/DDBJ databases">
        <title>Genomic and pangenome structural analysis of the polyextremophile Exiguobacterium.</title>
        <authorList>
            <person name="Shen L."/>
        </authorList>
    </citation>
    <scope>NUCLEOTIDE SEQUENCE [LARGE SCALE GENOMIC DNA]</scope>
    <source>
        <strain evidence="2 3">12_1</strain>
    </source>
</reference>
<sequence length="338" mass="38167">MRKKVNVMDWVELYVEEVVKHVPAGRRDELAESLRHEIEAKLPADAMEVEVKRVLDEMGHPAVVAARVHKGQYVIGPTLFPFYVSILKLVVPIVLAVVFAGLVLASIPTFSGPVLPTLGTFLTNVWDALWNVGIQLIFWITLVFFLIERYGGEDVKTPKMKWDVNTLRERERGGRISKWDAGIGLFFTAVWFGVYVNAERLIGIYESTTTGFTMVTPVFNQTFLFDVIGLFLVIVLLQVGLGLWKWVKGRWSYALASYNLMYNIASATFIIWMASSPRLFDARFLAWIEANVPAGVSFNWVFGIVVAITILAAVFDSIDGFRKARKTPRHDKRAIAHI</sequence>
<keyword evidence="1" id="KW-0472">Membrane</keyword>
<feature type="transmembrane region" description="Helical" evidence="1">
    <location>
        <begin position="128"/>
        <end position="147"/>
    </location>
</feature>
<evidence type="ECO:0000256" key="1">
    <source>
        <dbReference type="SAM" id="Phobius"/>
    </source>
</evidence>
<name>A0ABT2KZ92_9BACL</name>
<proteinExistence type="predicted"/>
<keyword evidence="3" id="KW-1185">Reference proteome</keyword>
<keyword evidence="1" id="KW-1133">Transmembrane helix</keyword>
<organism evidence="2 3">
    <name type="scientific">Exiguobacterium alkaliphilum</name>
    <dbReference type="NCBI Taxonomy" id="1428684"/>
    <lineage>
        <taxon>Bacteria</taxon>
        <taxon>Bacillati</taxon>
        <taxon>Bacillota</taxon>
        <taxon>Bacilli</taxon>
        <taxon>Bacillales</taxon>
        <taxon>Bacillales Family XII. Incertae Sedis</taxon>
        <taxon>Exiguobacterium</taxon>
    </lineage>
</organism>
<feature type="transmembrane region" description="Helical" evidence="1">
    <location>
        <begin position="253"/>
        <end position="274"/>
    </location>
</feature>
<feature type="transmembrane region" description="Helical" evidence="1">
    <location>
        <begin position="294"/>
        <end position="315"/>
    </location>
</feature>
<evidence type="ECO:0000313" key="2">
    <source>
        <dbReference type="EMBL" id="MCT4796248.1"/>
    </source>
</evidence>
<dbReference type="Proteomes" id="UP001206821">
    <property type="component" value="Unassembled WGS sequence"/>
</dbReference>
<feature type="transmembrane region" description="Helical" evidence="1">
    <location>
        <begin position="89"/>
        <end position="108"/>
    </location>
</feature>
<evidence type="ECO:0000313" key="3">
    <source>
        <dbReference type="Proteomes" id="UP001206821"/>
    </source>
</evidence>
<feature type="transmembrane region" description="Helical" evidence="1">
    <location>
        <begin position="179"/>
        <end position="198"/>
    </location>
</feature>
<dbReference type="EMBL" id="JANIEK010000056">
    <property type="protein sequence ID" value="MCT4796248.1"/>
    <property type="molecule type" value="Genomic_DNA"/>
</dbReference>